<dbReference type="SUPFAM" id="SSF55681">
    <property type="entry name" value="Class II aaRS and biotin synthetases"/>
    <property type="match status" value="1"/>
</dbReference>
<dbReference type="GO" id="GO:0004077">
    <property type="term" value="F:biotin--[biotin carboxyl-carrier protein] ligase activity"/>
    <property type="evidence" value="ECO:0007669"/>
    <property type="project" value="UniProtKB-EC"/>
</dbReference>
<dbReference type="Proteomes" id="UP000886070">
    <property type="component" value="Unassembled WGS sequence"/>
</dbReference>
<protein>
    <submittedName>
        <fullName evidence="3">Biotin--[acetyl-CoA-carboxylase] ligase</fullName>
        <ecNumber evidence="3">6.3.4.15</ecNumber>
    </submittedName>
</protein>
<name>A0A7V5HYP1_UNCAE</name>
<comment type="caution">
    <text evidence="3">The sequence shown here is derived from an EMBL/GenBank/DDBJ whole genome shotgun (WGS) entry which is preliminary data.</text>
</comment>
<reference evidence="3" key="1">
    <citation type="journal article" date="2020" name="mSystems">
        <title>Genome- and Community-Level Interaction Insights into Carbon Utilization and Element Cycling Functions of Hydrothermarchaeota in Hydrothermal Sediment.</title>
        <authorList>
            <person name="Zhou Z."/>
            <person name="Liu Y."/>
            <person name="Xu W."/>
            <person name="Pan J."/>
            <person name="Luo Z.H."/>
            <person name="Li M."/>
        </authorList>
    </citation>
    <scope>NUCLEOTIDE SEQUENCE [LARGE SCALE GENOMIC DNA]</scope>
    <source>
        <strain evidence="3">HyVt-92</strain>
    </source>
</reference>
<dbReference type="PANTHER" id="PTHR12835:SF5">
    <property type="entry name" value="BIOTIN--PROTEIN LIGASE"/>
    <property type="match status" value="1"/>
</dbReference>
<dbReference type="GO" id="GO:0005737">
    <property type="term" value="C:cytoplasm"/>
    <property type="evidence" value="ECO:0007669"/>
    <property type="project" value="TreeGrafter"/>
</dbReference>
<keyword evidence="1 3" id="KW-0436">Ligase</keyword>
<dbReference type="Gene3D" id="3.30.930.10">
    <property type="entry name" value="Bira Bifunctional Protein, Domain 2"/>
    <property type="match status" value="1"/>
</dbReference>
<dbReference type="InterPro" id="IPR045864">
    <property type="entry name" value="aa-tRNA-synth_II/BPL/LPL"/>
</dbReference>
<proteinExistence type="predicted"/>
<dbReference type="InterPro" id="IPR004408">
    <property type="entry name" value="Biotin_CoA_COase_ligase"/>
</dbReference>
<dbReference type="AlphaFoldDB" id="A0A7V5HYP1"/>
<dbReference type="PANTHER" id="PTHR12835">
    <property type="entry name" value="BIOTIN PROTEIN LIGASE"/>
    <property type="match status" value="1"/>
</dbReference>
<feature type="domain" description="BPL/LPL catalytic" evidence="2">
    <location>
        <begin position="1"/>
        <end position="187"/>
    </location>
</feature>
<organism evidence="3">
    <name type="scientific">Aerophobetes bacterium</name>
    <dbReference type="NCBI Taxonomy" id="2030807"/>
    <lineage>
        <taxon>Bacteria</taxon>
        <taxon>Candidatus Aerophobota</taxon>
    </lineage>
</organism>
<accession>A0A7V5HYP1</accession>
<dbReference type="NCBIfam" id="TIGR00121">
    <property type="entry name" value="birA_ligase"/>
    <property type="match status" value="1"/>
</dbReference>
<sequence>MAKKLTARIFGKKIYHFPAVDSTNKIAISLAEEGEREGTVIVADQQARGEGRRGRNWFSPPGGLWFSFILRPDSFLSETPIYPLIAASGIVESIKKIYSCFSYIIWPNDVFLKGKKVSGVMCRAKVAKNKVKFAIIGVGVNLNVEFFPSSLENLATSLFLETGKRVDCFYFLECFLKLFEDIYFSFTRSLNKEKTFFKKNPVKVFFSNFGNGKGMYLKGIDQYGRLIFEEKYTKKEFVVEPADFSIVSYF</sequence>
<dbReference type="EMBL" id="DRTT01000069">
    <property type="protein sequence ID" value="HHF98284.1"/>
    <property type="molecule type" value="Genomic_DNA"/>
</dbReference>
<evidence type="ECO:0000256" key="1">
    <source>
        <dbReference type="ARBA" id="ARBA00022598"/>
    </source>
</evidence>
<dbReference type="EC" id="6.3.4.15" evidence="3"/>
<dbReference type="CDD" id="cd16442">
    <property type="entry name" value="BPL"/>
    <property type="match status" value="1"/>
</dbReference>
<gene>
    <name evidence="3" type="ORF">ENL39_02205</name>
</gene>
<dbReference type="InterPro" id="IPR004143">
    <property type="entry name" value="BPL_LPL_catalytic"/>
</dbReference>
<dbReference type="Pfam" id="PF03099">
    <property type="entry name" value="BPL_LplA_LipB"/>
    <property type="match status" value="1"/>
</dbReference>
<dbReference type="PROSITE" id="PS51733">
    <property type="entry name" value="BPL_LPL_CATALYTIC"/>
    <property type="match status" value="1"/>
</dbReference>
<evidence type="ECO:0000313" key="3">
    <source>
        <dbReference type="EMBL" id="HHF98284.1"/>
    </source>
</evidence>
<evidence type="ECO:0000259" key="2">
    <source>
        <dbReference type="PROSITE" id="PS51733"/>
    </source>
</evidence>